<dbReference type="InterPro" id="IPR056415">
    <property type="entry name" value="DCX2_DCDC1"/>
</dbReference>
<feature type="compositionally biased region" description="Polar residues" evidence="1">
    <location>
        <begin position="863"/>
        <end position="878"/>
    </location>
</feature>
<protein>
    <recommendedName>
        <fullName evidence="2">Doublecortin domain-containing protein</fullName>
    </recommendedName>
</protein>
<feature type="compositionally biased region" description="Polar residues" evidence="1">
    <location>
        <begin position="1312"/>
        <end position="1330"/>
    </location>
</feature>
<gene>
    <name evidence="3" type="ORF">AALO_G00149600</name>
</gene>
<reference evidence="3" key="1">
    <citation type="submission" date="2020-10" db="EMBL/GenBank/DDBJ databases">
        <title>Chromosome-scale genome assembly of the Allis shad, Alosa alosa.</title>
        <authorList>
            <person name="Margot Z."/>
            <person name="Christophe K."/>
            <person name="Cabau C."/>
            <person name="Louis A."/>
            <person name="Berthelot C."/>
            <person name="Parey E."/>
            <person name="Roest Crollius H."/>
            <person name="Montfort J."/>
            <person name="Robinson-Rechavi M."/>
            <person name="Bucao C."/>
            <person name="Bouchez O."/>
            <person name="Gislard M."/>
            <person name="Lluch J."/>
            <person name="Milhes M."/>
            <person name="Lampietro C."/>
            <person name="Lopez Roques C."/>
            <person name="Donnadieu C."/>
            <person name="Braasch I."/>
            <person name="Desvignes T."/>
            <person name="Postlethwait J."/>
            <person name="Bobe J."/>
            <person name="Guiguen Y."/>
        </authorList>
    </citation>
    <scope>NUCLEOTIDE SEQUENCE</scope>
    <source>
        <strain evidence="3">M-15738</strain>
        <tissue evidence="3">Blood</tissue>
    </source>
</reference>
<dbReference type="PANTHER" id="PTHR46302">
    <property type="entry name" value="DOUBLECORTIN DOMAIN-CONTAINING PROTEIN 1"/>
    <property type="match status" value="1"/>
</dbReference>
<evidence type="ECO:0000313" key="3">
    <source>
        <dbReference type="EMBL" id="KAG5273277.1"/>
    </source>
</evidence>
<feature type="compositionally biased region" description="Low complexity" evidence="1">
    <location>
        <begin position="1"/>
        <end position="16"/>
    </location>
</feature>
<feature type="compositionally biased region" description="Polar residues" evidence="1">
    <location>
        <begin position="1515"/>
        <end position="1525"/>
    </location>
</feature>
<dbReference type="PANTHER" id="PTHR46302:SF3">
    <property type="entry name" value="DOUBLECORTIN DOMAIN-CONTAINING PROTEIN 1"/>
    <property type="match status" value="1"/>
</dbReference>
<name>A0AAV6GIV6_9TELE</name>
<feature type="compositionally biased region" description="Basic and acidic residues" evidence="1">
    <location>
        <begin position="707"/>
        <end position="718"/>
    </location>
</feature>
<feature type="compositionally biased region" description="Basic residues" evidence="1">
    <location>
        <begin position="53"/>
        <end position="67"/>
    </location>
</feature>
<sequence>MASLTSRSSSRSGSSRATLQEVLMKEYNTQLSAPPPPTLPRKFSSPYASKVNKHRPVSAPASKHRFSKPCEEPPVYLRQPQRIRVTAYKNGSRVTFTKVTASNIATLLEDCTLKLRLNSAARRVFLADGTEAHAPEDIPQDADVFISTGEAFVDPLAEIRAHLSVNRERSWTLRGLVQSGDGHQRGGTRASGLSRRALGRLCQALPTAQRVLIFKNGAGRDGREVSTTTTTQSLEQFLDVCTEKLHLTTSAKIVFNWNGKVVEDLDIVPQLDGCLLGSGAPVRGPLWASRGEAFSAAGAQTYVRDTAKALRQRLGVSRQHLEQLESVEASRTEDVTSKEILSFTGTQRATAREKAQAQIKELEDCLRNHQQQLSILGRMVEEESSSPASSKWPLSQGPPLPQGLQLKVYQRGRDSGHTLVFVSRVELEKGTQGDEERMMDRLLQVILGRLGAGATGSPYGWSLSPAWICDEQGEAVRSPLHLQSGQRVWLSYGEDHRLSSSVSSAGVLTLSLEKVATAVDVDHQAIHKTLLDPDVDHEKYHASEEFPKNHTAHPTQWSLVKTSPDTSNHYLQLKENPAVVFLPSVTVAKHATADGPTGQTGGAESSWVWPSLAHVWSIQKTGEIVSCAFPQLCLAASPVPITLRVPSGEETQAHMLLLQKREMGCPFQRWRFGENGHIYSEALSELTLTYLQEECGWAEVTPQHQGAIERPRGREGADGRAYPEPIEAAPTDSPWGEAASQGAQLSVALLRQHKGKQAPVAAQRWAIRPDRCHSKERGRRSSTLKPPWRQQGYVWPVLPCGEINEDLMWPLEGALVPSNQPFPLSGTRGHQSFTPLRLRVLRNGQVVERTKATSVTLPNITSSRMRSQVAKSKGSSDNNTEDQNVEFQEFLNRCTELLKLPSVARRLFEEDGKEAFQLTGLQRDQLVYVSCGEPWVSPQRRQAEAHRRLAVLRLEWDVACIRHYCALRSPQDLVLDVEGQPQEGSAVLVRPYCLSPEDTTPEQSQASSDTSDFPLGDTHWRAHQRADERVTQRQWPWQQRGSQASSYGEDDSINEDTSVKKDKSRLGGHRQQFEWAKGQLVSCRSPWLAVGVRAREGSSADLSSSPLHLLPRNPLDPHQVWISREGERTLHLQADPNLVLAVSMPQIPYTHQPATIPTGWPVILQKHKPHSPTAAAANQRWRWLPEQRVLCAFYTDVLEQELTAACLASVCTSCVYPQPLLQQGYCWSSPGGEERVEVCVSCATELRGKVHLKRLPANSTFRCATANRNPRLNPKGAFRSLSVCETDLSTEAADATLQRLEENLDHLKRQCPGQTTKTQSPRAGRSGSTQLPVRILAHRNGQTQKEAQLVTAATMPLLLTEGTRRLGLPRAALHFYTADGTRILTIQQLKAWALNQSLQEHQPLTDTDTRPHTHMTAATLSGEAALEGGADHTEAQALPLVTEAEVDTVDQALLALVLREPIPVWMSCGEPFQPPDVMKQKEMQRVACWMEKEKLFLDLEIRRHKMRQQKARPPQLQSPSRQIPQTVERASETTADLNASETCIRVEESMQDQGSKPVQEGPSSSTHDHYYQPKVKRVLVHCNGGDITKSIYVWGRTIDELLSCSSERLGLPRPASLLYTMLGEPVTSWAHIQRDALLCVAAGEPFLTPKDCRDRIEMKANFARAIRHHRLTTSGMAVKLKELQTISVEHHSR</sequence>
<dbReference type="EMBL" id="JADWDJ010000011">
    <property type="protein sequence ID" value="KAG5273277.1"/>
    <property type="molecule type" value="Genomic_DNA"/>
</dbReference>
<feature type="domain" description="Doublecortin" evidence="2">
    <location>
        <begin position="88"/>
        <end position="156"/>
    </location>
</feature>
<accession>A0AAV6GIV6</accession>
<feature type="region of interest" description="Disordered" evidence="1">
    <location>
        <begin position="702"/>
        <end position="722"/>
    </location>
</feature>
<dbReference type="InterPro" id="IPR057424">
    <property type="entry name" value="Ubiquitin_DCDC1"/>
</dbReference>
<comment type="caution">
    <text evidence="3">The sequence shown here is derived from an EMBL/GenBank/DDBJ whole genome shotgun (WGS) entry which is preliminary data.</text>
</comment>
<dbReference type="GO" id="GO:0030496">
    <property type="term" value="C:midbody"/>
    <property type="evidence" value="ECO:0007669"/>
    <property type="project" value="TreeGrafter"/>
</dbReference>
<dbReference type="CDD" id="cd17159">
    <property type="entry name" value="DCX4_DCDC5"/>
    <property type="match status" value="1"/>
</dbReference>
<feature type="compositionally biased region" description="Polar residues" evidence="1">
    <location>
        <begin position="1551"/>
        <end position="1565"/>
    </location>
</feature>
<dbReference type="CDD" id="cd17155">
    <property type="entry name" value="DCX_DCDC1"/>
    <property type="match status" value="1"/>
</dbReference>
<dbReference type="Proteomes" id="UP000823561">
    <property type="component" value="Chromosome 11"/>
</dbReference>
<evidence type="ECO:0000259" key="2">
    <source>
        <dbReference type="PROSITE" id="PS50309"/>
    </source>
</evidence>
<dbReference type="GO" id="GO:0008017">
    <property type="term" value="F:microtubule binding"/>
    <property type="evidence" value="ECO:0007669"/>
    <property type="project" value="InterPro"/>
</dbReference>
<dbReference type="Pfam" id="PF25510">
    <property type="entry name" value="Ubiquitin_DCDC1"/>
    <property type="match status" value="1"/>
</dbReference>
<dbReference type="InterPro" id="IPR036572">
    <property type="entry name" value="Doublecortin_dom_sf"/>
</dbReference>
<feature type="region of interest" description="Disordered" evidence="1">
    <location>
        <begin position="1307"/>
        <end position="1330"/>
    </location>
</feature>
<feature type="region of interest" description="Disordered" evidence="1">
    <location>
        <begin position="1"/>
        <end position="48"/>
    </location>
</feature>
<keyword evidence="4" id="KW-1185">Reference proteome</keyword>
<dbReference type="Pfam" id="PF24478">
    <property type="entry name" value="DCX2_DCDC1"/>
    <property type="match status" value="2"/>
</dbReference>
<feature type="compositionally biased region" description="Basic and acidic residues" evidence="1">
    <location>
        <begin position="1018"/>
        <end position="1031"/>
    </location>
</feature>
<feature type="region of interest" description="Disordered" evidence="1">
    <location>
        <begin position="1548"/>
        <end position="1569"/>
    </location>
</feature>
<feature type="region of interest" description="Disordered" evidence="1">
    <location>
        <begin position="1507"/>
        <end position="1534"/>
    </location>
</feature>
<dbReference type="InterPro" id="IPR003533">
    <property type="entry name" value="Doublecortin_dom"/>
</dbReference>
<organism evidence="3 4">
    <name type="scientific">Alosa alosa</name>
    <name type="common">allis shad</name>
    <dbReference type="NCBI Taxonomy" id="278164"/>
    <lineage>
        <taxon>Eukaryota</taxon>
        <taxon>Metazoa</taxon>
        <taxon>Chordata</taxon>
        <taxon>Craniata</taxon>
        <taxon>Vertebrata</taxon>
        <taxon>Euteleostomi</taxon>
        <taxon>Actinopterygii</taxon>
        <taxon>Neopterygii</taxon>
        <taxon>Teleostei</taxon>
        <taxon>Clupei</taxon>
        <taxon>Clupeiformes</taxon>
        <taxon>Clupeoidei</taxon>
        <taxon>Clupeidae</taxon>
        <taxon>Alosa</taxon>
    </lineage>
</organism>
<dbReference type="InterPro" id="IPR043188">
    <property type="entry name" value="DCDC1"/>
</dbReference>
<evidence type="ECO:0000313" key="4">
    <source>
        <dbReference type="Proteomes" id="UP000823561"/>
    </source>
</evidence>
<feature type="region of interest" description="Disordered" evidence="1">
    <location>
        <begin position="997"/>
        <end position="1067"/>
    </location>
</feature>
<feature type="region of interest" description="Disordered" evidence="1">
    <location>
        <begin position="863"/>
        <end position="882"/>
    </location>
</feature>
<feature type="region of interest" description="Disordered" evidence="1">
    <location>
        <begin position="53"/>
        <end position="72"/>
    </location>
</feature>
<evidence type="ECO:0000256" key="1">
    <source>
        <dbReference type="SAM" id="MobiDB-lite"/>
    </source>
</evidence>
<feature type="compositionally biased region" description="Polar residues" evidence="1">
    <location>
        <begin position="1032"/>
        <end position="1046"/>
    </location>
</feature>
<feature type="domain" description="Doublecortin" evidence="2">
    <location>
        <begin position="836"/>
        <end position="942"/>
    </location>
</feature>
<feature type="compositionally biased region" description="Polar residues" evidence="1">
    <location>
        <begin position="997"/>
        <end position="1011"/>
    </location>
</feature>
<dbReference type="GO" id="GO:0035556">
    <property type="term" value="P:intracellular signal transduction"/>
    <property type="evidence" value="ECO:0007669"/>
    <property type="project" value="InterPro"/>
</dbReference>
<dbReference type="PROSITE" id="PS50309">
    <property type="entry name" value="DC"/>
    <property type="match status" value="2"/>
</dbReference>
<proteinExistence type="predicted"/>
<dbReference type="GO" id="GO:1902412">
    <property type="term" value="P:regulation of mitotic cytokinesis"/>
    <property type="evidence" value="ECO:0007669"/>
    <property type="project" value="InterPro"/>
</dbReference>
<dbReference type="SUPFAM" id="SSF89837">
    <property type="entry name" value="Doublecortin (DC)"/>
    <property type="match status" value="5"/>
</dbReference>
<dbReference type="Gene3D" id="3.10.20.230">
    <property type="entry name" value="Doublecortin domain"/>
    <property type="match status" value="2"/>
</dbReference>